<feature type="domain" description="HTH araC/xylS-type" evidence="4">
    <location>
        <begin position="187"/>
        <end position="285"/>
    </location>
</feature>
<dbReference type="Pfam" id="PF02311">
    <property type="entry name" value="AraC_binding"/>
    <property type="match status" value="1"/>
</dbReference>
<keyword evidence="3" id="KW-0804">Transcription</keyword>
<accession>A0A1E3LBJ2</accession>
<evidence type="ECO:0000313" key="6">
    <source>
        <dbReference type="Proteomes" id="UP000094578"/>
    </source>
</evidence>
<reference evidence="5 6" key="1">
    <citation type="submission" date="2016-08" db="EMBL/GenBank/DDBJ databases">
        <title>Genome sequencing of Paenibacillus sp. TI45-13ar, isolated from Korean traditional nuruk.</title>
        <authorList>
            <person name="Kim S.-J."/>
        </authorList>
    </citation>
    <scope>NUCLEOTIDE SEQUENCE [LARGE SCALE GENOMIC DNA]</scope>
    <source>
        <strain evidence="5 6">TI45-13ar</strain>
    </source>
</reference>
<evidence type="ECO:0000256" key="2">
    <source>
        <dbReference type="ARBA" id="ARBA00023125"/>
    </source>
</evidence>
<dbReference type="EMBL" id="MDER01000001">
    <property type="protein sequence ID" value="ODP30535.1"/>
    <property type="molecule type" value="Genomic_DNA"/>
</dbReference>
<keyword evidence="6" id="KW-1185">Reference proteome</keyword>
<name>A0A1E3LBJ2_9BACL</name>
<dbReference type="Gene3D" id="2.60.120.10">
    <property type="entry name" value="Jelly Rolls"/>
    <property type="match status" value="1"/>
</dbReference>
<organism evidence="5 6">
    <name type="scientific">Paenibacillus nuruki</name>
    <dbReference type="NCBI Taxonomy" id="1886670"/>
    <lineage>
        <taxon>Bacteria</taxon>
        <taxon>Bacillati</taxon>
        <taxon>Bacillota</taxon>
        <taxon>Bacilli</taxon>
        <taxon>Bacillales</taxon>
        <taxon>Paenibacillaceae</taxon>
        <taxon>Paenibacillus</taxon>
    </lineage>
</organism>
<dbReference type="SMART" id="SM00342">
    <property type="entry name" value="HTH_ARAC"/>
    <property type="match status" value="1"/>
</dbReference>
<gene>
    <name evidence="5" type="ORF">PTI45_00043</name>
</gene>
<comment type="caution">
    <text evidence="5">The sequence shown here is derived from an EMBL/GenBank/DDBJ whole genome shotgun (WGS) entry which is preliminary data.</text>
</comment>
<dbReference type="InterPro" id="IPR014710">
    <property type="entry name" value="RmlC-like_jellyroll"/>
</dbReference>
<dbReference type="PANTHER" id="PTHR43280:SF28">
    <property type="entry name" value="HTH-TYPE TRANSCRIPTIONAL ACTIVATOR RHAS"/>
    <property type="match status" value="1"/>
</dbReference>
<dbReference type="InterPro" id="IPR018062">
    <property type="entry name" value="HTH_AraC-typ_CS"/>
</dbReference>
<dbReference type="GO" id="GO:0003700">
    <property type="term" value="F:DNA-binding transcription factor activity"/>
    <property type="evidence" value="ECO:0007669"/>
    <property type="project" value="InterPro"/>
</dbReference>
<dbReference type="SUPFAM" id="SSF51215">
    <property type="entry name" value="Regulatory protein AraC"/>
    <property type="match status" value="1"/>
</dbReference>
<dbReference type="InterPro" id="IPR003313">
    <property type="entry name" value="AraC-bd"/>
</dbReference>
<dbReference type="PROSITE" id="PS00041">
    <property type="entry name" value="HTH_ARAC_FAMILY_1"/>
    <property type="match status" value="1"/>
</dbReference>
<evidence type="ECO:0000256" key="3">
    <source>
        <dbReference type="ARBA" id="ARBA00023163"/>
    </source>
</evidence>
<evidence type="ECO:0000313" key="5">
    <source>
        <dbReference type="EMBL" id="ODP30535.1"/>
    </source>
</evidence>
<evidence type="ECO:0000259" key="4">
    <source>
        <dbReference type="PROSITE" id="PS01124"/>
    </source>
</evidence>
<dbReference type="Proteomes" id="UP000094578">
    <property type="component" value="Unassembled WGS sequence"/>
</dbReference>
<protein>
    <submittedName>
        <fullName evidence="5">HTH-type transcriptional activator RhaS</fullName>
    </submittedName>
</protein>
<dbReference type="AlphaFoldDB" id="A0A1E3LBJ2"/>
<dbReference type="InterPro" id="IPR009057">
    <property type="entry name" value="Homeodomain-like_sf"/>
</dbReference>
<dbReference type="InterPro" id="IPR018060">
    <property type="entry name" value="HTH_AraC"/>
</dbReference>
<dbReference type="Pfam" id="PF12833">
    <property type="entry name" value="HTH_18"/>
    <property type="match status" value="1"/>
</dbReference>
<dbReference type="PROSITE" id="PS01124">
    <property type="entry name" value="HTH_ARAC_FAMILY_2"/>
    <property type="match status" value="1"/>
</dbReference>
<dbReference type="RefSeq" id="WP_083243268.1">
    <property type="nucleotide sequence ID" value="NZ_MDER01000001.1"/>
</dbReference>
<dbReference type="STRING" id="1886670.PTI45_00043"/>
<proteinExistence type="predicted"/>
<dbReference type="Gene3D" id="1.10.10.60">
    <property type="entry name" value="Homeodomain-like"/>
    <property type="match status" value="2"/>
</dbReference>
<sequence length="295" mass="34439">MNHADKTRSSLTDTQTPHSLTVEYAGRSDYFAMTHEHFHPHYEVYILLSGERHYFIRDQIYRVQQGDIVFIAKNELHRTLPAELPEHERIVMYFNDHFAENHFAGHSAWILSLFQSKQPVFHLSAREQSHLNPLIQKLLRELTVQAPGYELCMQCIVTELLITCARLHREQAQLPVTIGTEAHQHMSEVARYIKSHYQQEISLPLLAEQFHLSPSYLSRIFKKTTGFSITEYLNTIRIQEAQRLLRESEFKIIDIANIVGFGNFSHFGKMFKHLSQVSPREYRDSAKHLGIQISK</sequence>
<dbReference type="GO" id="GO:0043565">
    <property type="term" value="F:sequence-specific DNA binding"/>
    <property type="evidence" value="ECO:0007669"/>
    <property type="project" value="InterPro"/>
</dbReference>
<evidence type="ECO:0000256" key="1">
    <source>
        <dbReference type="ARBA" id="ARBA00023015"/>
    </source>
</evidence>
<dbReference type="SUPFAM" id="SSF46689">
    <property type="entry name" value="Homeodomain-like"/>
    <property type="match status" value="2"/>
</dbReference>
<dbReference type="PANTHER" id="PTHR43280">
    <property type="entry name" value="ARAC-FAMILY TRANSCRIPTIONAL REGULATOR"/>
    <property type="match status" value="1"/>
</dbReference>
<keyword evidence="1" id="KW-0805">Transcription regulation</keyword>
<dbReference type="InterPro" id="IPR037923">
    <property type="entry name" value="HTH-like"/>
</dbReference>
<keyword evidence="2" id="KW-0238">DNA-binding</keyword>